<comment type="similarity">
    <text evidence="1">Belongs to the universal ribosomal protein uL6 family.</text>
</comment>
<dbReference type="Proteomes" id="UP000237105">
    <property type="component" value="Unassembled WGS sequence"/>
</dbReference>
<evidence type="ECO:0000256" key="3">
    <source>
        <dbReference type="ARBA" id="ARBA00023274"/>
    </source>
</evidence>
<dbReference type="GO" id="GO:0019843">
    <property type="term" value="F:rRNA binding"/>
    <property type="evidence" value="ECO:0007669"/>
    <property type="project" value="InterPro"/>
</dbReference>
<dbReference type="STRING" id="3476.A0A2P5CCH4"/>
<accession>A0A2P5CCH4</accession>
<reference evidence="5" key="1">
    <citation type="submission" date="2016-06" db="EMBL/GenBank/DDBJ databases">
        <title>Parallel loss of symbiosis genes in relatives of nitrogen-fixing non-legume Parasponia.</title>
        <authorList>
            <person name="Van Velzen R."/>
            <person name="Holmer R."/>
            <person name="Bu F."/>
            <person name="Rutten L."/>
            <person name="Van Zeijl A."/>
            <person name="Liu W."/>
            <person name="Santuari L."/>
            <person name="Cao Q."/>
            <person name="Sharma T."/>
            <person name="Shen D."/>
            <person name="Roswanjaya Y."/>
            <person name="Wardhani T."/>
            <person name="Kalhor M.S."/>
            <person name="Jansen J."/>
            <person name="Van den Hoogen J."/>
            <person name="Gungor B."/>
            <person name="Hartog M."/>
            <person name="Hontelez J."/>
            <person name="Verver J."/>
            <person name="Yang W.-C."/>
            <person name="Schijlen E."/>
            <person name="Repin R."/>
            <person name="Schilthuizen M."/>
            <person name="Schranz E."/>
            <person name="Heidstra R."/>
            <person name="Miyata K."/>
            <person name="Fedorova E."/>
            <person name="Kohlen W."/>
            <person name="Bisseling T."/>
            <person name="Smit S."/>
            <person name="Geurts R."/>
        </authorList>
    </citation>
    <scope>NUCLEOTIDE SEQUENCE [LARGE SCALE GENOMIC DNA]</scope>
    <source>
        <strain evidence="5">cv. WU1-14</strain>
    </source>
</reference>
<dbReference type="SUPFAM" id="SSF56053">
    <property type="entry name" value="Ribosomal protein L6"/>
    <property type="match status" value="1"/>
</dbReference>
<sequence>MFTLLPWVWKPQSPKTTPYRVLCRMISSDSTTTFTIKTSIPFMVHKIDEPSCSVEITRKLLFTFFHDIMLRQDAIVTEMKTILSSVSMDIPDGVKIIVNAKIIEVEGPHGKLVAIQASKMLELALRVMVRLQEDECCHPTTVSHVKNLITSVTKGCRYKM</sequence>
<dbReference type="AlphaFoldDB" id="A0A2P5CCH4"/>
<organism evidence="4 5">
    <name type="scientific">Parasponia andersonii</name>
    <name type="common">Sponia andersonii</name>
    <dbReference type="NCBI Taxonomy" id="3476"/>
    <lineage>
        <taxon>Eukaryota</taxon>
        <taxon>Viridiplantae</taxon>
        <taxon>Streptophyta</taxon>
        <taxon>Embryophyta</taxon>
        <taxon>Tracheophyta</taxon>
        <taxon>Spermatophyta</taxon>
        <taxon>Magnoliopsida</taxon>
        <taxon>eudicotyledons</taxon>
        <taxon>Gunneridae</taxon>
        <taxon>Pentapetalae</taxon>
        <taxon>rosids</taxon>
        <taxon>fabids</taxon>
        <taxon>Rosales</taxon>
        <taxon>Cannabaceae</taxon>
        <taxon>Parasponia</taxon>
    </lineage>
</organism>
<keyword evidence="2 4" id="KW-0689">Ribosomal protein</keyword>
<dbReference type="GO" id="GO:0022625">
    <property type="term" value="C:cytosolic large ribosomal subunit"/>
    <property type="evidence" value="ECO:0007669"/>
    <property type="project" value="TreeGrafter"/>
</dbReference>
<name>A0A2P5CCH4_PARAD</name>
<dbReference type="GO" id="GO:0003735">
    <property type="term" value="F:structural constituent of ribosome"/>
    <property type="evidence" value="ECO:0007669"/>
    <property type="project" value="InterPro"/>
</dbReference>
<evidence type="ECO:0000256" key="1">
    <source>
        <dbReference type="ARBA" id="ARBA00009356"/>
    </source>
</evidence>
<evidence type="ECO:0000256" key="2">
    <source>
        <dbReference type="ARBA" id="ARBA00022980"/>
    </source>
</evidence>
<dbReference type="OrthoDB" id="10252633at2759"/>
<keyword evidence="5" id="KW-1185">Reference proteome</keyword>
<dbReference type="PANTHER" id="PTHR11655">
    <property type="entry name" value="60S/50S RIBOSOMAL PROTEIN L6/L9"/>
    <property type="match status" value="1"/>
</dbReference>
<keyword evidence="3" id="KW-0687">Ribonucleoprotein</keyword>
<comment type="caution">
    <text evidence="4">The sequence shown here is derived from an EMBL/GenBank/DDBJ whole genome shotgun (WGS) entry which is preliminary data.</text>
</comment>
<proteinExistence type="inferred from homology"/>
<dbReference type="GO" id="GO:0002181">
    <property type="term" value="P:cytoplasmic translation"/>
    <property type="evidence" value="ECO:0007669"/>
    <property type="project" value="TreeGrafter"/>
</dbReference>
<protein>
    <submittedName>
        <fullName evidence="4">Ribosomal protein</fullName>
    </submittedName>
</protein>
<evidence type="ECO:0000313" key="4">
    <source>
        <dbReference type="EMBL" id="PON58731.1"/>
    </source>
</evidence>
<dbReference type="PANTHER" id="PTHR11655:SF16">
    <property type="entry name" value="60S RIBOSOMAL PROTEIN L9"/>
    <property type="match status" value="1"/>
</dbReference>
<dbReference type="InterPro" id="IPR000702">
    <property type="entry name" value="Ribosomal_uL6-like"/>
</dbReference>
<dbReference type="Gene3D" id="3.90.930.12">
    <property type="entry name" value="Ribosomal protein L6, alpha-beta domain"/>
    <property type="match status" value="1"/>
</dbReference>
<evidence type="ECO:0000313" key="5">
    <source>
        <dbReference type="Proteomes" id="UP000237105"/>
    </source>
</evidence>
<dbReference type="EMBL" id="JXTB01000146">
    <property type="protein sequence ID" value="PON58731.1"/>
    <property type="molecule type" value="Genomic_DNA"/>
</dbReference>
<gene>
    <name evidence="4" type="ORF">PanWU01x14_164670</name>
</gene>
<dbReference type="InterPro" id="IPR036789">
    <property type="entry name" value="Ribosomal_uL6-like_a/b-dom_sf"/>
</dbReference>